<dbReference type="EMBL" id="JAEMGP010000013">
    <property type="protein sequence ID" value="KAG5201315.1"/>
    <property type="molecule type" value="Genomic_DNA"/>
</dbReference>
<evidence type="ECO:0000313" key="2">
    <source>
        <dbReference type="EMBL" id="KAG5201315.1"/>
    </source>
</evidence>
<dbReference type="Proteomes" id="UP000664991">
    <property type="component" value="Unassembled WGS sequence"/>
</dbReference>
<protein>
    <submittedName>
        <fullName evidence="2">Uncharacterized protein</fullName>
    </submittedName>
</protein>
<comment type="caution">
    <text evidence="2">The sequence shown here is derived from an EMBL/GenBank/DDBJ whole genome shotgun (WGS) entry which is preliminary data.</text>
</comment>
<accession>A0A836CW93</accession>
<reference evidence="2 3" key="1">
    <citation type="submission" date="2020-12" db="EMBL/GenBank/DDBJ databases">
        <title>De novo assembly of Tibetan sheep genome.</title>
        <authorList>
            <person name="Li X."/>
        </authorList>
    </citation>
    <scope>NUCLEOTIDE SEQUENCE [LARGE SCALE GENOMIC DNA]</scope>
    <source>
        <tissue evidence="2">Heart</tissue>
    </source>
</reference>
<gene>
    <name evidence="2" type="ORF">JEQ12_004078</name>
</gene>
<name>A0A836CW93_SHEEP</name>
<dbReference type="PANTHER" id="PTHR28557">
    <property type="entry name" value="PROTEIN SLX4IP"/>
    <property type="match status" value="1"/>
</dbReference>
<dbReference type="PANTHER" id="PTHR28557:SF1">
    <property type="entry name" value="PROTEIN SLX4IP"/>
    <property type="match status" value="1"/>
</dbReference>
<dbReference type="InterPro" id="IPR031479">
    <property type="entry name" value="SLX4IP"/>
</dbReference>
<proteinExistence type="predicted"/>
<dbReference type="AlphaFoldDB" id="A0A836CW93"/>
<feature type="region of interest" description="Disordered" evidence="1">
    <location>
        <begin position="1"/>
        <end position="34"/>
    </location>
</feature>
<organism evidence="2 3">
    <name type="scientific">Ovis aries</name>
    <name type="common">Sheep</name>
    <dbReference type="NCBI Taxonomy" id="9940"/>
    <lineage>
        <taxon>Eukaryota</taxon>
        <taxon>Metazoa</taxon>
        <taxon>Chordata</taxon>
        <taxon>Craniata</taxon>
        <taxon>Vertebrata</taxon>
        <taxon>Euteleostomi</taxon>
        <taxon>Mammalia</taxon>
        <taxon>Eutheria</taxon>
        <taxon>Laurasiatheria</taxon>
        <taxon>Artiodactyla</taxon>
        <taxon>Ruminantia</taxon>
        <taxon>Pecora</taxon>
        <taxon>Bovidae</taxon>
        <taxon>Caprinae</taxon>
        <taxon>Ovis</taxon>
    </lineage>
</organism>
<evidence type="ECO:0000313" key="3">
    <source>
        <dbReference type="Proteomes" id="UP000664991"/>
    </source>
</evidence>
<sequence length="120" mass="13409">MRPLRSASELGSERCPPISPRLPSTGGQGLSSPEPGYGFHITAYFLKRGIRLRCLRGSPRTELQVFPDRFVVCVSQLAFSRDLSASQSEDLWPILHTDLWEKLSFIPTTAFPEHPATPSR</sequence>
<dbReference type="Pfam" id="PF15744">
    <property type="entry name" value="UPF0492"/>
    <property type="match status" value="1"/>
</dbReference>
<evidence type="ECO:0000256" key="1">
    <source>
        <dbReference type="SAM" id="MobiDB-lite"/>
    </source>
</evidence>